<evidence type="ECO:0000313" key="2">
    <source>
        <dbReference type="EMBL" id="RHW32033.1"/>
    </source>
</evidence>
<dbReference type="InterPro" id="IPR009708">
    <property type="entry name" value="Phage_A118_holin/antiholin"/>
</dbReference>
<dbReference type="RefSeq" id="WP_118889591.1">
    <property type="nucleotide sequence ID" value="NZ_PHUT01000007.1"/>
</dbReference>
<feature type="transmembrane region" description="Helical" evidence="1">
    <location>
        <begin position="36"/>
        <end position="56"/>
    </location>
</feature>
<accession>A0A417YGV0</accession>
<dbReference type="AlphaFoldDB" id="A0A417YGV0"/>
<keyword evidence="1" id="KW-1133">Transmembrane helix</keyword>
<proteinExistence type="predicted"/>
<sequence>MENEVLQDVMLTATILIPILAALVEVLKKAVKLPKNLLPLISVVLGLILGVVSYKFTDLDLVLRLWAGAFAGLAGTGLFEALKTRIGTTK</sequence>
<keyword evidence="1" id="KW-0812">Transmembrane</keyword>
<reference evidence="2 3" key="1">
    <citation type="journal article" date="2007" name="Int. J. Syst. Evol. Microbiol.">
        <title>Oceanobacillus profundus sp. nov., isolated from a deep-sea sediment core.</title>
        <authorList>
            <person name="Kim Y.G."/>
            <person name="Choi D.H."/>
            <person name="Hyun S."/>
            <person name="Cho B.C."/>
        </authorList>
    </citation>
    <scope>NUCLEOTIDE SEQUENCE [LARGE SCALE GENOMIC DNA]</scope>
    <source>
        <strain evidence="2 3">DSM 18246</strain>
    </source>
</reference>
<evidence type="ECO:0000313" key="3">
    <source>
        <dbReference type="Proteomes" id="UP000285456"/>
    </source>
</evidence>
<dbReference type="EMBL" id="QWEH01000007">
    <property type="protein sequence ID" value="RHW32033.1"/>
    <property type="molecule type" value="Genomic_DNA"/>
</dbReference>
<organism evidence="2 3">
    <name type="scientific">Oceanobacillus profundus</name>
    <dbReference type="NCBI Taxonomy" id="372463"/>
    <lineage>
        <taxon>Bacteria</taxon>
        <taxon>Bacillati</taxon>
        <taxon>Bacillota</taxon>
        <taxon>Bacilli</taxon>
        <taxon>Bacillales</taxon>
        <taxon>Bacillaceae</taxon>
        <taxon>Oceanobacillus</taxon>
    </lineage>
</organism>
<dbReference type="Proteomes" id="UP000285456">
    <property type="component" value="Unassembled WGS sequence"/>
</dbReference>
<gene>
    <name evidence="2" type="ORF">D1B32_12425</name>
</gene>
<keyword evidence="1" id="KW-0472">Membrane</keyword>
<name>A0A417YGV0_9BACI</name>
<feature type="transmembrane region" description="Helical" evidence="1">
    <location>
        <begin position="62"/>
        <end position="82"/>
    </location>
</feature>
<keyword evidence="3" id="KW-1185">Reference proteome</keyword>
<comment type="caution">
    <text evidence="2">The sequence shown here is derived from an EMBL/GenBank/DDBJ whole genome shotgun (WGS) entry which is preliminary data.</text>
</comment>
<evidence type="ECO:0000256" key="1">
    <source>
        <dbReference type="SAM" id="Phobius"/>
    </source>
</evidence>
<dbReference type="Pfam" id="PF06946">
    <property type="entry name" value="Phage_holin_5_1"/>
    <property type="match status" value="1"/>
</dbReference>
<protein>
    <submittedName>
        <fullName evidence="2">Holin</fullName>
    </submittedName>
</protein>
<feature type="transmembrane region" description="Helical" evidence="1">
    <location>
        <begin position="6"/>
        <end position="24"/>
    </location>
</feature>